<protein>
    <recommendedName>
        <fullName evidence="11">General transcription and DNA repair factor IIH</fullName>
    </recommendedName>
</protein>
<dbReference type="AlphaFoldDB" id="A0A1Y2F3W4"/>
<keyword evidence="10 11" id="KW-0539">Nucleus</keyword>
<dbReference type="PROSITE" id="PS50234">
    <property type="entry name" value="VWFA"/>
    <property type="match status" value="1"/>
</dbReference>
<evidence type="ECO:0000256" key="4">
    <source>
        <dbReference type="ARBA" id="ARBA00022763"/>
    </source>
</evidence>
<evidence type="ECO:0000256" key="10">
    <source>
        <dbReference type="ARBA" id="ARBA00023242"/>
    </source>
</evidence>
<evidence type="ECO:0000313" key="15">
    <source>
        <dbReference type="EMBL" id="ORY78600.1"/>
    </source>
</evidence>
<dbReference type="GO" id="GO:0005675">
    <property type="term" value="C:transcription factor TFIIH holo complex"/>
    <property type="evidence" value="ECO:0007669"/>
    <property type="project" value="UniProtKB-UniRule"/>
</dbReference>
<dbReference type="PANTHER" id="PTHR12695:SF2">
    <property type="entry name" value="GENERAL TRANSCRIPTION FACTOR IIH SUBUNIT 2-RELATED"/>
    <property type="match status" value="1"/>
</dbReference>
<dbReference type="SUPFAM" id="SSF53300">
    <property type="entry name" value="vWA-like"/>
    <property type="match status" value="1"/>
</dbReference>
<evidence type="ECO:0000256" key="5">
    <source>
        <dbReference type="ARBA" id="ARBA00022771"/>
    </source>
</evidence>
<reference evidence="15 16" key="1">
    <citation type="submission" date="2016-07" db="EMBL/GenBank/DDBJ databases">
        <title>Pervasive Adenine N6-methylation of Active Genes in Fungi.</title>
        <authorList>
            <consortium name="DOE Joint Genome Institute"/>
            <person name="Mondo S.J."/>
            <person name="Dannebaum R.O."/>
            <person name="Kuo R.C."/>
            <person name="Labutti K."/>
            <person name="Haridas S."/>
            <person name="Kuo A."/>
            <person name="Salamov A."/>
            <person name="Ahrendt S.R."/>
            <person name="Lipzen A."/>
            <person name="Sullivan W."/>
            <person name="Andreopoulos W.B."/>
            <person name="Clum A."/>
            <person name="Lindquist E."/>
            <person name="Daum C."/>
            <person name="Ramamoorthy G.K."/>
            <person name="Gryganskyi A."/>
            <person name="Culley D."/>
            <person name="Magnuson J.K."/>
            <person name="James T.Y."/>
            <person name="O'Malley M.A."/>
            <person name="Stajich J.E."/>
            <person name="Spatafora J.W."/>
            <person name="Visel A."/>
            <person name="Grigoriev I.V."/>
        </authorList>
    </citation>
    <scope>NUCLEOTIDE SEQUENCE [LARGE SCALE GENOMIC DNA]</scope>
    <source>
        <strain evidence="15 16">12-1054</strain>
    </source>
</reference>
<keyword evidence="7 11" id="KW-0805">Transcription regulation</keyword>
<comment type="similarity">
    <text evidence="2 11">Belongs to the GTF2H2 family.</text>
</comment>
<feature type="compositionally biased region" description="Basic and acidic residues" evidence="13">
    <location>
        <begin position="1"/>
        <end position="11"/>
    </location>
</feature>
<dbReference type="InterPro" id="IPR007198">
    <property type="entry name" value="Ssl1-like"/>
</dbReference>
<evidence type="ECO:0000256" key="7">
    <source>
        <dbReference type="ARBA" id="ARBA00023015"/>
    </source>
</evidence>
<evidence type="ECO:0000256" key="12">
    <source>
        <dbReference type="PIRSR" id="PIRSR015919-1"/>
    </source>
</evidence>
<dbReference type="InterPro" id="IPR012170">
    <property type="entry name" value="TFIIH_SSL1/p44"/>
</dbReference>
<dbReference type="GO" id="GO:0000439">
    <property type="term" value="C:transcription factor TFIIH core complex"/>
    <property type="evidence" value="ECO:0007669"/>
    <property type="project" value="UniProtKB-UniRule"/>
</dbReference>
<dbReference type="Gene3D" id="3.30.40.10">
    <property type="entry name" value="Zinc/RING finger domain, C3HC4 (zinc finger)"/>
    <property type="match status" value="1"/>
</dbReference>
<feature type="compositionally biased region" description="Low complexity" evidence="13">
    <location>
        <begin position="15"/>
        <end position="24"/>
    </location>
</feature>
<evidence type="ECO:0000256" key="8">
    <source>
        <dbReference type="ARBA" id="ARBA00023163"/>
    </source>
</evidence>
<comment type="caution">
    <text evidence="15">The sequence shown here is derived from an EMBL/GenBank/DDBJ whole genome shotgun (WGS) entry which is preliminary data.</text>
</comment>
<evidence type="ECO:0000256" key="6">
    <source>
        <dbReference type="ARBA" id="ARBA00022833"/>
    </source>
</evidence>
<dbReference type="GO" id="GO:0008270">
    <property type="term" value="F:zinc ion binding"/>
    <property type="evidence" value="ECO:0007669"/>
    <property type="project" value="UniProtKB-UniRule"/>
</dbReference>
<dbReference type="GO" id="GO:0006351">
    <property type="term" value="P:DNA-templated transcription"/>
    <property type="evidence" value="ECO:0007669"/>
    <property type="project" value="InterPro"/>
</dbReference>
<comment type="function">
    <text evidence="11">Component of the general transcription and DNA repair factor IIH (TFIIH) core complex, which is involved in general and transcription-coupled nucleotide excision repair (NER) of damaged DNA and, when complexed to TFIIK, in RNA transcription by RNA polymerase II.</text>
</comment>
<keyword evidence="5" id="KW-0863">Zinc-finger</keyword>
<dbReference type="PIRSF" id="PIRSF015919">
    <property type="entry name" value="TFIIH_SSL1"/>
    <property type="match status" value="1"/>
</dbReference>
<evidence type="ECO:0000256" key="9">
    <source>
        <dbReference type="ARBA" id="ARBA00023204"/>
    </source>
</evidence>
<dbReference type="CDD" id="cd01453">
    <property type="entry name" value="vWA_transcription_factor_IIH_type"/>
    <property type="match status" value="1"/>
</dbReference>
<keyword evidence="9" id="KW-0234">DNA repair</keyword>
<dbReference type="EMBL" id="MCFI01000017">
    <property type="protein sequence ID" value="ORY78600.1"/>
    <property type="molecule type" value="Genomic_DNA"/>
</dbReference>
<name>A0A1Y2F3W4_PROLT</name>
<dbReference type="InterPro" id="IPR002035">
    <property type="entry name" value="VWF_A"/>
</dbReference>
<dbReference type="Pfam" id="PF04056">
    <property type="entry name" value="Ssl1"/>
    <property type="match status" value="1"/>
</dbReference>
<keyword evidence="3 11" id="KW-0479">Metal-binding</keyword>
<dbReference type="PANTHER" id="PTHR12695">
    <property type="entry name" value="GENERAL TRANSCRIPTION FACTOR IIH SUBUNIT 2"/>
    <property type="match status" value="1"/>
</dbReference>
<evidence type="ECO:0000256" key="1">
    <source>
        <dbReference type="ARBA" id="ARBA00004123"/>
    </source>
</evidence>
<dbReference type="SUPFAM" id="SSF57889">
    <property type="entry name" value="Cysteine-rich domain"/>
    <property type="match status" value="1"/>
</dbReference>
<dbReference type="RefSeq" id="XP_040723481.1">
    <property type="nucleotide sequence ID" value="XM_040868001.1"/>
</dbReference>
<keyword evidence="6 11" id="KW-0862">Zinc</keyword>
<keyword evidence="16" id="KW-1185">Reference proteome</keyword>
<evidence type="ECO:0000256" key="11">
    <source>
        <dbReference type="PIRNR" id="PIRNR015919"/>
    </source>
</evidence>
<dbReference type="NCBIfam" id="TIGR00622">
    <property type="entry name" value="ssl1"/>
    <property type="match status" value="1"/>
</dbReference>
<organism evidence="15 16">
    <name type="scientific">Protomyces lactucae-debilis</name>
    <dbReference type="NCBI Taxonomy" id="2754530"/>
    <lineage>
        <taxon>Eukaryota</taxon>
        <taxon>Fungi</taxon>
        <taxon>Dikarya</taxon>
        <taxon>Ascomycota</taxon>
        <taxon>Taphrinomycotina</taxon>
        <taxon>Taphrinomycetes</taxon>
        <taxon>Taphrinales</taxon>
        <taxon>Protomycetaceae</taxon>
        <taxon>Protomyces</taxon>
    </lineage>
</organism>
<dbReference type="InterPro" id="IPR036465">
    <property type="entry name" value="vWFA_dom_sf"/>
</dbReference>
<dbReference type="InterPro" id="IPR046349">
    <property type="entry name" value="C1-like_sf"/>
</dbReference>
<gene>
    <name evidence="15" type="ORF">BCR37DRAFT_350411</name>
</gene>
<dbReference type="SMART" id="SM00327">
    <property type="entry name" value="VWA"/>
    <property type="match status" value="1"/>
</dbReference>
<evidence type="ECO:0000259" key="14">
    <source>
        <dbReference type="PROSITE" id="PS50234"/>
    </source>
</evidence>
<dbReference type="GO" id="GO:0006289">
    <property type="term" value="P:nucleotide-excision repair"/>
    <property type="evidence" value="ECO:0007669"/>
    <property type="project" value="UniProtKB-UniRule"/>
</dbReference>
<evidence type="ECO:0000256" key="3">
    <source>
        <dbReference type="ARBA" id="ARBA00022723"/>
    </source>
</evidence>
<proteinExistence type="inferred from homology"/>
<dbReference type="InterPro" id="IPR004595">
    <property type="entry name" value="TFIIH_C1-like_dom"/>
</dbReference>
<dbReference type="InterPro" id="IPR013083">
    <property type="entry name" value="Znf_RING/FYVE/PHD"/>
</dbReference>
<dbReference type="GeneID" id="63784600"/>
<dbReference type="SMART" id="SM01047">
    <property type="entry name" value="C1_4"/>
    <property type="match status" value="1"/>
</dbReference>
<dbReference type="Gene3D" id="3.40.50.410">
    <property type="entry name" value="von Willebrand factor, type A domain"/>
    <property type="match status" value="1"/>
</dbReference>
<dbReference type="GO" id="GO:0006357">
    <property type="term" value="P:regulation of transcription by RNA polymerase II"/>
    <property type="evidence" value="ECO:0007669"/>
    <property type="project" value="UniProtKB-UniRule"/>
</dbReference>
<dbReference type="OMA" id="INWVEVP"/>
<sequence>MSESDEYRSSDGEEAATGTTRATVGTRAKTRLNAAYATDDGSYTWTADYKRSWDTVQEDASGSIAGVVASLIESGKRKRWLKDATPVQRGIIRHMVLVLDFGVSMSEQDLRPTRHELSLTYAATFVSEYYEQNPISQLAIIAMSNGIAQTISPLSGNPQDHLLALASCKKRECSGNVSLQNALEMARATLYHVPSHGTREVLVIFGALVSADPGDIHKTIASLVSAKIRVRIIGLAASLAICREIVSKTSGGSVEGYGVILNEYHFKDLLMAATTPPATLEKSTKSLIMIGFPSRLADEGPSLVADADAQASLCACHARLTVGGYRCPRCSAKICTLPAECPACKLTLVLSTHLARSYHHLFPLRNWQEAPDSSRKEDLVNLDHCFACQQRFPTITELTASQPGMSTHQSNGQQERSTSRYACTSCGLYFCIDCDLFAHEQLYECFGCQAGYKANKRRSSINARNGASTALAGIDEDVAMIED</sequence>
<comment type="subcellular location">
    <subcellularLocation>
        <location evidence="1 11">Nucleus</location>
    </subcellularLocation>
</comment>
<evidence type="ECO:0000313" key="16">
    <source>
        <dbReference type="Proteomes" id="UP000193685"/>
    </source>
</evidence>
<accession>A0A1Y2F3W4</accession>
<feature type="region of interest" description="Disordered" evidence="13">
    <location>
        <begin position="1"/>
        <end position="24"/>
    </location>
</feature>
<dbReference type="Pfam" id="PF07975">
    <property type="entry name" value="C1_4"/>
    <property type="match status" value="1"/>
</dbReference>
<keyword evidence="4" id="KW-0227">DNA damage</keyword>
<evidence type="ECO:0000256" key="2">
    <source>
        <dbReference type="ARBA" id="ARBA00006092"/>
    </source>
</evidence>
<dbReference type="OrthoDB" id="284275at2759"/>
<feature type="domain" description="VWFA" evidence="14">
    <location>
        <begin position="94"/>
        <end position="287"/>
    </location>
</feature>
<evidence type="ECO:0000256" key="13">
    <source>
        <dbReference type="SAM" id="MobiDB-lite"/>
    </source>
</evidence>
<dbReference type="Proteomes" id="UP000193685">
    <property type="component" value="Unassembled WGS sequence"/>
</dbReference>
<dbReference type="FunFam" id="3.40.50.410:FF:000015">
    <property type="entry name" value="General transcription factor IIH subunit 2"/>
    <property type="match status" value="1"/>
</dbReference>
<dbReference type="STRING" id="56484.A0A1Y2F3W4"/>
<keyword evidence="8 11" id="KW-0804">Transcription</keyword>
<feature type="zinc finger region" description="C4-type" evidence="12">
    <location>
        <begin position="327"/>
        <end position="344"/>
    </location>
</feature>